<reference evidence="2" key="1">
    <citation type="submission" date="2011-03" db="EMBL/GenBank/DDBJ databases">
        <title>Draft genome sequence of Brevundimonas diminuta.</title>
        <authorList>
            <person name="Brown P.J.B."/>
            <person name="Buechlein A."/>
            <person name="Hemmerich C."/>
            <person name="Brun Y.V."/>
        </authorList>
    </citation>
    <scope>NUCLEOTIDE SEQUENCE [LARGE SCALE GENOMIC DNA]</scope>
    <source>
        <strain evidence="2">C19</strain>
    </source>
</reference>
<organism evidence="1 2">
    <name type="scientific">Asticcacaulis biprosthecium C19</name>
    <dbReference type="NCBI Taxonomy" id="715226"/>
    <lineage>
        <taxon>Bacteria</taxon>
        <taxon>Pseudomonadati</taxon>
        <taxon>Pseudomonadota</taxon>
        <taxon>Alphaproteobacteria</taxon>
        <taxon>Caulobacterales</taxon>
        <taxon>Caulobacteraceae</taxon>
        <taxon>Asticcacaulis</taxon>
    </lineage>
</organism>
<protein>
    <submittedName>
        <fullName evidence="1">Uncharacterized protein</fullName>
    </submittedName>
</protein>
<dbReference type="RefSeq" id="WP_006272383.1">
    <property type="nucleotide sequence ID" value="NZ_GL883077.1"/>
</dbReference>
<name>F4QJT4_9CAUL</name>
<sequence length="168" mass="19449">MLIKDGFFVDLEGVRDFTGRRDTYCIAMKDSKNPDIFHIGGYRYDAHGQPLQPYAPKVLDVWHGESESKGHAKERRMKMKDDGAFADILRALDSRDQPWKTQIRLYDMKPYDKLRGTCLACGLSVVHQVRRLVEEARYGTRTVQQIEDASVCRRLSCKGRVTIERERP</sequence>
<dbReference type="EMBL" id="GL883077">
    <property type="protein sequence ID" value="EGF93191.1"/>
    <property type="molecule type" value="Genomic_DNA"/>
</dbReference>
<accession>F4QJT4</accession>
<gene>
    <name evidence="1" type="ORF">ABI_16310</name>
</gene>
<proteinExistence type="predicted"/>
<dbReference type="Proteomes" id="UP000006512">
    <property type="component" value="Unassembled WGS sequence"/>
</dbReference>
<dbReference type="AlphaFoldDB" id="F4QJT4"/>
<evidence type="ECO:0000313" key="1">
    <source>
        <dbReference type="EMBL" id="EGF93191.1"/>
    </source>
</evidence>
<dbReference type="OrthoDB" id="6696050at2"/>
<evidence type="ECO:0000313" key="2">
    <source>
        <dbReference type="Proteomes" id="UP000006512"/>
    </source>
</evidence>
<dbReference type="HOGENOM" id="CLU_1583187_0_0_5"/>
<keyword evidence="2" id="KW-1185">Reference proteome</keyword>